<comment type="similarity">
    <text evidence="1">Belongs to the GSP E family.</text>
</comment>
<dbReference type="GO" id="GO:0005524">
    <property type="term" value="F:ATP binding"/>
    <property type="evidence" value="ECO:0007669"/>
    <property type="project" value="UniProtKB-KW"/>
</dbReference>
<evidence type="ECO:0000313" key="8">
    <source>
        <dbReference type="Proteomes" id="UP000481872"/>
    </source>
</evidence>
<dbReference type="GO" id="GO:0005886">
    <property type="term" value="C:plasma membrane"/>
    <property type="evidence" value="ECO:0007669"/>
    <property type="project" value="TreeGrafter"/>
</dbReference>
<dbReference type="PANTHER" id="PTHR30258:SF1">
    <property type="entry name" value="PROTEIN TRANSPORT PROTEIN HOFB HOMOLOG"/>
    <property type="match status" value="1"/>
</dbReference>
<evidence type="ECO:0000256" key="1">
    <source>
        <dbReference type="ARBA" id="ARBA00006611"/>
    </source>
</evidence>
<dbReference type="InterPro" id="IPR037257">
    <property type="entry name" value="T2SS_E_N_sf"/>
</dbReference>
<dbReference type="Gene3D" id="3.30.450.90">
    <property type="match status" value="1"/>
</dbReference>
<keyword evidence="8" id="KW-1185">Reference proteome</keyword>
<dbReference type="CDD" id="cd01129">
    <property type="entry name" value="PulE-GspE-like"/>
    <property type="match status" value="1"/>
</dbReference>
<proteinExistence type="inferred from homology"/>
<gene>
    <name evidence="7" type="ORF">G3M99_01555</name>
</gene>
<keyword evidence="4" id="KW-0175">Coiled coil</keyword>
<dbReference type="PANTHER" id="PTHR30258">
    <property type="entry name" value="TYPE II SECRETION SYSTEM PROTEIN GSPE-RELATED"/>
    <property type="match status" value="1"/>
</dbReference>
<keyword evidence="2" id="KW-0547">Nucleotide-binding</keyword>
<dbReference type="InterPro" id="IPR027417">
    <property type="entry name" value="P-loop_NTPase"/>
</dbReference>
<dbReference type="AlphaFoldDB" id="A0A6M0GZ13"/>
<feature type="coiled-coil region" evidence="4">
    <location>
        <begin position="83"/>
        <end position="110"/>
    </location>
</feature>
<evidence type="ECO:0000256" key="2">
    <source>
        <dbReference type="ARBA" id="ARBA00022741"/>
    </source>
</evidence>
<dbReference type="EMBL" id="JAAGPU010000001">
    <property type="protein sequence ID" value="NEU03559.1"/>
    <property type="molecule type" value="Genomic_DNA"/>
</dbReference>
<dbReference type="InterPro" id="IPR001482">
    <property type="entry name" value="T2SS/T4SS_dom"/>
</dbReference>
<organism evidence="7 8">
    <name type="scientific">Clostridium senegalense</name>
    <dbReference type="NCBI Taxonomy" id="1465809"/>
    <lineage>
        <taxon>Bacteria</taxon>
        <taxon>Bacillati</taxon>
        <taxon>Bacillota</taxon>
        <taxon>Clostridia</taxon>
        <taxon>Eubacteriales</taxon>
        <taxon>Clostridiaceae</taxon>
        <taxon>Clostridium</taxon>
    </lineage>
</organism>
<dbReference type="SUPFAM" id="SSF52540">
    <property type="entry name" value="P-loop containing nucleoside triphosphate hydrolases"/>
    <property type="match status" value="1"/>
</dbReference>
<reference evidence="7 8" key="1">
    <citation type="submission" date="2020-02" db="EMBL/GenBank/DDBJ databases">
        <title>Genome assembly of a novel Clostridium senegalense strain.</title>
        <authorList>
            <person name="Gupta T.B."/>
            <person name="Jauregui R."/>
            <person name="Maclean P."/>
            <person name="Nawarathana A."/>
            <person name="Brightwell G."/>
        </authorList>
    </citation>
    <scope>NUCLEOTIDE SEQUENCE [LARGE SCALE GENOMIC DNA]</scope>
    <source>
        <strain evidence="7 8">AGRFS4</strain>
    </source>
</reference>
<evidence type="ECO:0000256" key="4">
    <source>
        <dbReference type="SAM" id="Coils"/>
    </source>
</evidence>
<keyword evidence="3" id="KW-0067">ATP-binding</keyword>
<feature type="domain" description="Type II secretion system protein GspE N-terminal" evidence="6">
    <location>
        <begin position="17"/>
        <end position="84"/>
    </location>
</feature>
<protein>
    <submittedName>
        <fullName evidence="7">Type II/IV secretion system protein</fullName>
    </submittedName>
</protein>
<dbReference type="InterPro" id="IPR007831">
    <property type="entry name" value="T2SS_GspE_N"/>
</dbReference>
<feature type="domain" description="Bacterial type II secretion system protein E" evidence="5">
    <location>
        <begin position="111"/>
        <end position="489"/>
    </location>
</feature>
<dbReference type="RefSeq" id="WP_199868877.1">
    <property type="nucleotide sequence ID" value="NZ_JAAGPU010000001.1"/>
</dbReference>
<dbReference type="Pfam" id="PF00437">
    <property type="entry name" value="T2SSE"/>
    <property type="match status" value="1"/>
</dbReference>
<dbReference type="Gene3D" id="3.30.300.160">
    <property type="entry name" value="Type II secretion system, protein E, N-terminal domain"/>
    <property type="match status" value="1"/>
</dbReference>
<dbReference type="Proteomes" id="UP000481872">
    <property type="component" value="Unassembled WGS sequence"/>
</dbReference>
<dbReference type="SUPFAM" id="SSF160246">
    <property type="entry name" value="EspE N-terminal domain-like"/>
    <property type="match status" value="1"/>
</dbReference>
<dbReference type="Pfam" id="PF05157">
    <property type="entry name" value="MshEN"/>
    <property type="match status" value="1"/>
</dbReference>
<evidence type="ECO:0000313" key="7">
    <source>
        <dbReference type="EMBL" id="NEU03559.1"/>
    </source>
</evidence>
<sequence length="506" mass="58243">MEKKFAENIDVEGSGMKVISKETALNYIMMPYKLDNDNIYLFVSNFLDEETVEEIEFVSLRNVKQNILDKKTILYLINRHYEKEKLKYNIKKLESEKHKEEDKCQILTANEEDKSPAVLILDAVIKQAIEKKASDIHIEPRKNTVGIRIRINGDLVKVEEFPLEIYENIIYRIKILSSLDISQKLKPQDGKMKFIYENKELDLRVSSLPTIYGEKIVIRILYANSNLYSLDELGFLKQDKKLIKKLLKSQNGMILLTGPTGSGKTTTLYAMVMSMDRERKNIVTVENPVEYEIEKANQVNINPNVGLNFTRSLSSILRQDPDVIMVGEIIDEKAAQIAITASLTGHLILSTMHCNDAPSSIIRLIDMKVPKYLVIDSLVLIISQRLVKTLCDNCKKIHTTTKEEMIDLNLDEPKNIFKPDGCECCNYTGYVGRKMVYEMVLLEDKHKQLIMNYEDINELRKYTFNNKENSLSQKLKNLVLLGLTSYDEYIANLQLNCISKDEVNEV</sequence>
<accession>A0A6M0GZ13</accession>
<dbReference type="Gene3D" id="3.40.50.300">
    <property type="entry name" value="P-loop containing nucleotide triphosphate hydrolases"/>
    <property type="match status" value="1"/>
</dbReference>
<evidence type="ECO:0000256" key="3">
    <source>
        <dbReference type="ARBA" id="ARBA00022840"/>
    </source>
</evidence>
<dbReference type="GO" id="GO:0016887">
    <property type="term" value="F:ATP hydrolysis activity"/>
    <property type="evidence" value="ECO:0007669"/>
    <property type="project" value="TreeGrafter"/>
</dbReference>
<evidence type="ECO:0000259" key="5">
    <source>
        <dbReference type="Pfam" id="PF00437"/>
    </source>
</evidence>
<evidence type="ECO:0000259" key="6">
    <source>
        <dbReference type="Pfam" id="PF05157"/>
    </source>
</evidence>
<comment type="caution">
    <text evidence="7">The sequence shown here is derived from an EMBL/GenBank/DDBJ whole genome shotgun (WGS) entry which is preliminary data.</text>
</comment>
<name>A0A6M0GZ13_9CLOT</name>